<feature type="transmembrane region" description="Helical" evidence="6">
    <location>
        <begin position="533"/>
        <end position="551"/>
    </location>
</feature>
<evidence type="ECO:0000256" key="3">
    <source>
        <dbReference type="ARBA" id="ARBA00022989"/>
    </source>
</evidence>
<gene>
    <name evidence="7" type="ORF">Cvel_10714</name>
</gene>
<feature type="transmembrane region" description="Helical" evidence="6">
    <location>
        <begin position="443"/>
        <end position="460"/>
    </location>
</feature>
<dbReference type="InterPro" id="IPR007300">
    <property type="entry name" value="CidB/LrgB"/>
</dbReference>
<evidence type="ECO:0000313" key="7">
    <source>
        <dbReference type="EMBL" id="CEM51587.1"/>
    </source>
</evidence>
<feature type="transmembrane region" description="Helical" evidence="6">
    <location>
        <begin position="472"/>
        <end position="494"/>
    </location>
</feature>
<feature type="region of interest" description="Disordered" evidence="5">
    <location>
        <begin position="203"/>
        <end position="343"/>
    </location>
</feature>
<name>A0A0G4I3P1_9ALVE</name>
<dbReference type="EMBL" id="CDMZ01004988">
    <property type="protein sequence ID" value="CEM51587.1"/>
    <property type="molecule type" value="Genomic_DNA"/>
</dbReference>
<dbReference type="PANTHER" id="PTHR30249:SF0">
    <property type="entry name" value="PLASTIDAL GLYCOLATE_GLYCERATE TRANSLOCATOR 1, CHLOROPLASTIC"/>
    <property type="match status" value="1"/>
</dbReference>
<feature type="compositionally biased region" description="Basic and acidic residues" evidence="5">
    <location>
        <begin position="208"/>
        <end position="226"/>
    </location>
</feature>
<dbReference type="GO" id="GO:0016020">
    <property type="term" value="C:membrane"/>
    <property type="evidence" value="ECO:0007669"/>
    <property type="project" value="UniProtKB-SubCell"/>
</dbReference>
<organism evidence="7">
    <name type="scientific">Chromera velia CCMP2878</name>
    <dbReference type="NCBI Taxonomy" id="1169474"/>
    <lineage>
        <taxon>Eukaryota</taxon>
        <taxon>Sar</taxon>
        <taxon>Alveolata</taxon>
        <taxon>Colpodellida</taxon>
        <taxon>Chromeraceae</taxon>
        <taxon>Chromera</taxon>
    </lineage>
</organism>
<feature type="transmembrane region" description="Helical" evidence="6">
    <location>
        <begin position="404"/>
        <end position="423"/>
    </location>
</feature>
<protein>
    <submittedName>
        <fullName evidence="7">Uncharacterized protein</fullName>
    </submittedName>
</protein>
<dbReference type="PANTHER" id="PTHR30249">
    <property type="entry name" value="PUTATIVE SEROTONIN TRANSPORTER"/>
    <property type="match status" value="1"/>
</dbReference>
<dbReference type="VEuPathDB" id="CryptoDB:Cvel_10714"/>
<feature type="transmembrane region" description="Helical" evidence="6">
    <location>
        <begin position="673"/>
        <end position="696"/>
    </location>
</feature>
<feature type="transmembrane region" description="Helical" evidence="6">
    <location>
        <begin position="618"/>
        <end position="636"/>
    </location>
</feature>
<evidence type="ECO:0000256" key="1">
    <source>
        <dbReference type="ARBA" id="ARBA00004141"/>
    </source>
</evidence>
<accession>A0A0G4I3P1</accession>
<feature type="compositionally biased region" description="Low complexity" evidence="5">
    <location>
        <begin position="237"/>
        <end position="247"/>
    </location>
</feature>
<proteinExistence type="predicted"/>
<dbReference type="Pfam" id="PF04172">
    <property type="entry name" value="LrgB"/>
    <property type="match status" value="1"/>
</dbReference>
<feature type="transmembrane region" description="Helical" evidence="6">
    <location>
        <begin position="80"/>
        <end position="99"/>
    </location>
</feature>
<reference evidence="7" key="1">
    <citation type="submission" date="2014-11" db="EMBL/GenBank/DDBJ databases">
        <authorList>
            <person name="Otto D Thomas"/>
            <person name="Naeem Raeece"/>
        </authorList>
    </citation>
    <scope>NUCLEOTIDE SEQUENCE</scope>
</reference>
<feature type="compositionally biased region" description="Basic and acidic residues" evidence="5">
    <location>
        <begin position="320"/>
        <end position="340"/>
    </location>
</feature>
<feature type="transmembrane region" description="Helical" evidence="6">
    <location>
        <begin position="152"/>
        <end position="175"/>
    </location>
</feature>
<feature type="transmembrane region" description="Helical" evidence="6">
    <location>
        <begin position="648"/>
        <end position="667"/>
    </location>
</feature>
<keyword evidence="3 6" id="KW-1133">Transmembrane helix</keyword>
<evidence type="ECO:0000256" key="2">
    <source>
        <dbReference type="ARBA" id="ARBA00022692"/>
    </source>
</evidence>
<sequence length="706" mass="75946">MLPFERRVITKIEHRETGGGQLCMPESEARMGDSCCTVICTLLCKWAVSTVQFVAVVLLLIVIADGCDLLLRALRLEFPGSVAGLVLLLVILLIGHLFSSKTQWFPKLVAVVDVGAIRPLLGILIMLFVPSLAAIPVLAAEDSVGWSDWLKLVALLIVLMPLTAVGAGWLFELVLRCRAFVSALLCKRTCACVKIHEDSAKNQAGRSENCKSEPEREEVTDCETGRGRASASVGEPSSYASSSGCHSGVIESLPPHLPSTYRGFAEQPPRLPDGETRELFRTPPPGVEGTEAPGALESPGPSGRNLHRLVGVVDSSTNDNADKDRGLETRSEESEKHADTDPVDQMEIGCHVGVLQPAVSFIHLGTTLQGDPTPPMGQTPFEEVSKETAGPSVRLHCFGKVCRALPYLIPPLFTMCLFIGSLVLGSFEDFKACAVSLWCPSRWLNFFLFLLEIPLVFLWGRRLQSRAVGRWFHPLLNPQVLTLLSVWVLAAALATGKGGNWTDFLRSEVITHASFNLFEGLRGSDRWVGAGNVYLYLLQPAVVALSVPMYLRLEHWRPIVGEYVITTLAVAFISLVVTVAAASAIGLSPLVAKSAALRSASAAIAGEAAPFLGGNAELALNCACITGLVGGVLWKVTLRLSRLTDKRVRGLAVGSSCHGVGTSYLILEEPESAPYSAIAFTLVGIFSSFLVAIPPIRSVILVGLRE</sequence>
<feature type="transmembrane region" description="Helical" evidence="6">
    <location>
        <begin position="563"/>
        <end position="587"/>
    </location>
</feature>
<dbReference type="AlphaFoldDB" id="A0A0G4I3P1"/>
<keyword evidence="4 6" id="KW-0472">Membrane</keyword>
<feature type="transmembrane region" description="Helical" evidence="6">
    <location>
        <begin position="120"/>
        <end position="140"/>
    </location>
</feature>
<evidence type="ECO:0000256" key="6">
    <source>
        <dbReference type="SAM" id="Phobius"/>
    </source>
</evidence>
<evidence type="ECO:0000256" key="4">
    <source>
        <dbReference type="ARBA" id="ARBA00023136"/>
    </source>
</evidence>
<keyword evidence="2 6" id="KW-0812">Transmembrane</keyword>
<evidence type="ECO:0000256" key="5">
    <source>
        <dbReference type="SAM" id="MobiDB-lite"/>
    </source>
</evidence>
<comment type="subcellular location">
    <subcellularLocation>
        <location evidence="1">Membrane</location>
        <topology evidence="1">Multi-pass membrane protein</topology>
    </subcellularLocation>
</comment>